<dbReference type="CDD" id="cd00167">
    <property type="entry name" value="SANT"/>
    <property type="match status" value="1"/>
</dbReference>
<evidence type="ECO:0000313" key="2">
    <source>
        <dbReference type="Proteomes" id="UP000275267"/>
    </source>
</evidence>
<accession>A0A3L6S9P9</accession>
<gene>
    <name evidence="1" type="ORF">C2845_PM02G07750</name>
</gene>
<proteinExistence type="predicted"/>
<dbReference type="InterPro" id="IPR001005">
    <property type="entry name" value="SANT/Myb"/>
</dbReference>
<evidence type="ECO:0000313" key="1">
    <source>
        <dbReference type="EMBL" id="RLN17718.1"/>
    </source>
</evidence>
<keyword evidence="2" id="KW-1185">Reference proteome</keyword>
<protein>
    <submittedName>
        <fullName evidence="1">Uncharacterized protein</fullName>
    </submittedName>
</protein>
<comment type="caution">
    <text evidence="1">The sequence shown here is derived from an EMBL/GenBank/DDBJ whole genome shotgun (WGS) entry which is preliminary data.</text>
</comment>
<sequence>MAVRMGEKRSMFHKMLFEKEDQYALGQQDVDTMHGVLACQVVGQAVNFGVGDYDIPWQGALGFTGHRGDPIQEAPIDEYHGQMIGSIALMNEVGKAYAGTSSVVNNATGRKWTYEDDKKLRELMERHVCLLHLLIYNCISKSCHVMEILSRGGGVQVVSQVLANTPCPKDLCSHTEYFDFARGDDGHKKLGKKCSKIARRIPDRSENSIKNQWYAAERSLKAKRKNIKRDARPGIIEDYMRSLKENGKNKVNEVTVPFPGSNFAASSQVPASGDNPLPPPSMAAPFLGLSVGVGDHFPLEAMYDDPVFTDKHQPFAYPQESGYLPSPYALALGHPFAEDHQAGGYDNQLRFHQLPTSVQQEQAFSNYRAAEDPNQVFAGRYFHEAGRDQVLAGLYYREAGPSHYDNGGGSGNNPTGSPDIVANRLAMLAIADEGPSLNPPPAGGCF</sequence>
<dbReference type="OrthoDB" id="674418at2759"/>
<dbReference type="Proteomes" id="UP000275267">
    <property type="component" value="Unassembled WGS sequence"/>
</dbReference>
<name>A0A3L6S9P9_PANMI</name>
<dbReference type="SUPFAM" id="SSF46689">
    <property type="entry name" value="Homeodomain-like"/>
    <property type="match status" value="1"/>
</dbReference>
<organism evidence="1 2">
    <name type="scientific">Panicum miliaceum</name>
    <name type="common">Proso millet</name>
    <name type="synonym">Broomcorn millet</name>
    <dbReference type="NCBI Taxonomy" id="4540"/>
    <lineage>
        <taxon>Eukaryota</taxon>
        <taxon>Viridiplantae</taxon>
        <taxon>Streptophyta</taxon>
        <taxon>Embryophyta</taxon>
        <taxon>Tracheophyta</taxon>
        <taxon>Spermatophyta</taxon>
        <taxon>Magnoliopsida</taxon>
        <taxon>Liliopsida</taxon>
        <taxon>Poales</taxon>
        <taxon>Poaceae</taxon>
        <taxon>PACMAD clade</taxon>
        <taxon>Panicoideae</taxon>
        <taxon>Panicodae</taxon>
        <taxon>Paniceae</taxon>
        <taxon>Panicinae</taxon>
        <taxon>Panicum</taxon>
        <taxon>Panicum sect. Panicum</taxon>
    </lineage>
</organism>
<dbReference type="Gene3D" id="1.10.10.60">
    <property type="entry name" value="Homeodomain-like"/>
    <property type="match status" value="1"/>
</dbReference>
<reference evidence="2" key="1">
    <citation type="journal article" date="2019" name="Nat. Commun.">
        <title>The genome of broomcorn millet.</title>
        <authorList>
            <person name="Zou C."/>
            <person name="Miki D."/>
            <person name="Li D."/>
            <person name="Tang Q."/>
            <person name="Xiao L."/>
            <person name="Rajput S."/>
            <person name="Deng P."/>
            <person name="Jia W."/>
            <person name="Huang R."/>
            <person name="Zhang M."/>
            <person name="Sun Y."/>
            <person name="Hu J."/>
            <person name="Fu X."/>
            <person name="Schnable P.S."/>
            <person name="Li F."/>
            <person name="Zhang H."/>
            <person name="Feng B."/>
            <person name="Zhu X."/>
            <person name="Liu R."/>
            <person name="Schnable J.C."/>
            <person name="Zhu J.-K."/>
            <person name="Zhang H."/>
        </authorList>
    </citation>
    <scope>NUCLEOTIDE SEQUENCE [LARGE SCALE GENOMIC DNA]</scope>
</reference>
<dbReference type="EMBL" id="PQIB02000005">
    <property type="protein sequence ID" value="RLN17718.1"/>
    <property type="molecule type" value="Genomic_DNA"/>
</dbReference>
<dbReference type="STRING" id="4540.A0A3L6S9P9"/>
<dbReference type="InterPro" id="IPR009057">
    <property type="entry name" value="Homeodomain-like_sf"/>
</dbReference>
<dbReference type="AlphaFoldDB" id="A0A3L6S9P9"/>